<keyword evidence="3" id="KW-1185">Reference proteome</keyword>
<comment type="caution">
    <text evidence="2">The sequence shown here is derived from an EMBL/GenBank/DDBJ whole genome shotgun (WGS) entry which is preliminary data.</text>
</comment>
<evidence type="ECO:0000313" key="3">
    <source>
        <dbReference type="Proteomes" id="UP000391919"/>
    </source>
</evidence>
<dbReference type="EMBL" id="BKZQ01000021">
    <property type="protein sequence ID" value="GER70468.1"/>
    <property type="molecule type" value="Genomic_DNA"/>
</dbReference>
<dbReference type="RefSeq" id="WP_151679730.1">
    <property type="nucleotide sequence ID" value="NZ_BKZP01000018.1"/>
</dbReference>
<name>A0A5J4JJ08_9BACI</name>
<accession>A0A5J4JJ08</accession>
<sequence length="66" mass="7692">MKKLKLSTLAAGFSILFCLNLFGLMKLLPLFITSPLLFMAIFVLLLYLNRRNTFKGFHRPSARRRM</sequence>
<dbReference type="Proteomes" id="UP000391919">
    <property type="component" value="Unassembled WGS sequence"/>
</dbReference>
<evidence type="ECO:0000313" key="2">
    <source>
        <dbReference type="EMBL" id="GER70468.1"/>
    </source>
</evidence>
<gene>
    <name evidence="2" type="ORF">BpJC7_17710</name>
</gene>
<keyword evidence="1" id="KW-0472">Membrane</keyword>
<reference evidence="2 3" key="1">
    <citation type="submission" date="2019-09" db="EMBL/GenBank/DDBJ databases">
        <title>Draft genome sequence of Bacillus sp. JC-7.</title>
        <authorList>
            <person name="Tanaka N."/>
            <person name="Shiwa Y."/>
            <person name="Fujita N."/>
            <person name="Tanasupawat S."/>
        </authorList>
    </citation>
    <scope>NUCLEOTIDE SEQUENCE [LARGE SCALE GENOMIC DNA]</scope>
    <source>
        <strain evidence="2 3">JC-7</strain>
    </source>
</reference>
<keyword evidence="1" id="KW-0812">Transmembrane</keyword>
<organism evidence="2 3">
    <name type="scientific">Weizmannia acidilactici</name>
    <dbReference type="NCBI Taxonomy" id="2607726"/>
    <lineage>
        <taxon>Bacteria</taxon>
        <taxon>Bacillati</taxon>
        <taxon>Bacillota</taxon>
        <taxon>Bacilli</taxon>
        <taxon>Bacillales</taxon>
        <taxon>Bacillaceae</taxon>
        <taxon>Heyndrickxia</taxon>
    </lineage>
</organism>
<feature type="transmembrane region" description="Helical" evidence="1">
    <location>
        <begin position="28"/>
        <end position="48"/>
    </location>
</feature>
<dbReference type="AlphaFoldDB" id="A0A5J4JJ08"/>
<keyword evidence="1" id="KW-1133">Transmembrane helix</keyword>
<protein>
    <submittedName>
        <fullName evidence="2">Uncharacterized protein</fullName>
    </submittedName>
</protein>
<evidence type="ECO:0000256" key="1">
    <source>
        <dbReference type="SAM" id="Phobius"/>
    </source>
</evidence>
<proteinExistence type="predicted"/>